<protein>
    <recommendedName>
        <fullName evidence="1">AB hydrolase-1 domain-containing protein</fullName>
    </recommendedName>
</protein>
<evidence type="ECO:0000313" key="3">
    <source>
        <dbReference type="Proteomes" id="UP001501570"/>
    </source>
</evidence>
<proteinExistence type="predicted"/>
<reference evidence="3" key="1">
    <citation type="journal article" date="2019" name="Int. J. Syst. Evol. Microbiol.">
        <title>The Global Catalogue of Microorganisms (GCM) 10K type strain sequencing project: providing services to taxonomists for standard genome sequencing and annotation.</title>
        <authorList>
            <consortium name="The Broad Institute Genomics Platform"/>
            <consortium name="The Broad Institute Genome Sequencing Center for Infectious Disease"/>
            <person name="Wu L."/>
            <person name="Ma J."/>
        </authorList>
    </citation>
    <scope>NUCLEOTIDE SEQUENCE [LARGE SCALE GENOMIC DNA]</scope>
    <source>
        <strain evidence="3">JCM 18304</strain>
    </source>
</reference>
<dbReference type="InterPro" id="IPR000073">
    <property type="entry name" value="AB_hydrolase_1"/>
</dbReference>
<comment type="caution">
    <text evidence="2">The sequence shown here is derived from an EMBL/GenBank/DDBJ whole genome shotgun (WGS) entry which is preliminary data.</text>
</comment>
<dbReference type="Proteomes" id="UP001501570">
    <property type="component" value="Unassembled WGS sequence"/>
</dbReference>
<dbReference type="Gene3D" id="3.40.50.1820">
    <property type="entry name" value="alpha/beta hydrolase"/>
    <property type="match status" value="1"/>
</dbReference>
<dbReference type="EMBL" id="BAABJQ010000051">
    <property type="protein sequence ID" value="GAA5201545.1"/>
    <property type="molecule type" value="Genomic_DNA"/>
</dbReference>
<dbReference type="PRINTS" id="PR00111">
    <property type="entry name" value="ABHYDROLASE"/>
</dbReference>
<accession>A0ABP9SU60</accession>
<dbReference type="InterPro" id="IPR050266">
    <property type="entry name" value="AB_hydrolase_sf"/>
</dbReference>
<name>A0ABP9SU60_9ACTN</name>
<dbReference type="PANTHER" id="PTHR43798">
    <property type="entry name" value="MONOACYLGLYCEROL LIPASE"/>
    <property type="match status" value="1"/>
</dbReference>
<gene>
    <name evidence="2" type="ORF">GCM10023322_81750</name>
</gene>
<sequence>MDVEQLAVPVSGGRLAALRWPGDGPTVLAVHGITANALAWTPVAQELAGRARLVAPDLRGRAASGDLPGPYGLAAHADDLVATLDFLGVERAALVGHSMGGFVAALTAARHPERVSSVLLVDGGVALRVPEGGDIDAVLDAVIGPAMRRLSMEFASAAAYLDFWRQHPAIGPWWRPELEPYLLRDLVGQPPALRSSCVLDAIRADGRDTLRDPDTVSAVHKISCPVTLLHAARGMLNEEQGLYDERRLDEAGVDRGRVDVRPVADVNHYTILLAPHGARAVAERIA</sequence>
<organism evidence="2 3">
    <name type="scientific">Rugosimonospora acidiphila</name>
    <dbReference type="NCBI Taxonomy" id="556531"/>
    <lineage>
        <taxon>Bacteria</taxon>
        <taxon>Bacillati</taxon>
        <taxon>Actinomycetota</taxon>
        <taxon>Actinomycetes</taxon>
        <taxon>Micromonosporales</taxon>
        <taxon>Micromonosporaceae</taxon>
        <taxon>Rugosimonospora</taxon>
    </lineage>
</organism>
<dbReference type="Pfam" id="PF00561">
    <property type="entry name" value="Abhydrolase_1"/>
    <property type="match status" value="1"/>
</dbReference>
<dbReference type="RefSeq" id="WP_345639136.1">
    <property type="nucleotide sequence ID" value="NZ_BAABJQ010000051.1"/>
</dbReference>
<dbReference type="SUPFAM" id="SSF53474">
    <property type="entry name" value="alpha/beta-Hydrolases"/>
    <property type="match status" value="1"/>
</dbReference>
<evidence type="ECO:0000259" key="1">
    <source>
        <dbReference type="Pfam" id="PF00561"/>
    </source>
</evidence>
<dbReference type="PANTHER" id="PTHR43798:SF33">
    <property type="entry name" value="HYDROLASE, PUTATIVE (AFU_ORTHOLOGUE AFUA_2G14860)-RELATED"/>
    <property type="match status" value="1"/>
</dbReference>
<dbReference type="InterPro" id="IPR029058">
    <property type="entry name" value="AB_hydrolase_fold"/>
</dbReference>
<keyword evidence="3" id="KW-1185">Reference proteome</keyword>
<feature type="domain" description="AB hydrolase-1" evidence="1">
    <location>
        <begin position="25"/>
        <end position="123"/>
    </location>
</feature>
<evidence type="ECO:0000313" key="2">
    <source>
        <dbReference type="EMBL" id="GAA5201545.1"/>
    </source>
</evidence>